<evidence type="ECO:0000259" key="2">
    <source>
        <dbReference type="Pfam" id="PF18731"/>
    </source>
</evidence>
<dbReference type="InterPro" id="IPR041650">
    <property type="entry name" value="HEPN_Swt1"/>
</dbReference>
<name>A0AAV5B639_9ACTN</name>
<evidence type="ECO:0000313" key="4">
    <source>
        <dbReference type="Proteomes" id="UP001055025"/>
    </source>
</evidence>
<dbReference type="Pfam" id="PF18731">
    <property type="entry name" value="HEPN_Swt1"/>
    <property type="match status" value="1"/>
</dbReference>
<evidence type="ECO:0000256" key="1">
    <source>
        <dbReference type="SAM" id="MobiDB-lite"/>
    </source>
</evidence>
<feature type="region of interest" description="Disordered" evidence="1">
    <location>
        <begin position="1010"/>
        <end position="1050"/>
    </location>
</feature>
<dbReference type="Proteomes" id="UP001055025">
    <property type="component" value="Unassembled WGS sequence"/>
</dbReference>
<protein>
    <recommendedName>
        <fullName evidence="2">Swt1-like HEPN domain-containing protein</fullName>
    </recommendedName>
</protein>
<accession>A0AAV5B639</accession>
<keyword evidence="4" id="KW-1185">Reference proteome</keyword>
<dbReference type="EMBL" id="BQKC01000001">
    <property type="protein sequence ID" value="GJM55560.1"/>
    <property type="molecule type" value="Genomic_DNA"/>
</dbReference>
<proteinExistence type="predicted"/>
<sequence>MPDSMSNHDYLNKGFDLLLDPLADYVCIRLKDVYGVSDWWRTGVYDRLFENQRMNLPREGTFMDLVNSLDVTASLRLIDVNWREAFKAQLVKSARTWVNELIELRNAVTHRGRQDMTNDQAARGLETMALLLESFDDREEAEKIRKLMRVVRYGSEDGSVAARSVEAADVHLTKKQRALAETLPAEALPSWRDVVSPQADVTRGVYRKAEFAADLAQVAAGTAQSEYQDPVEFFGRTYVTAGMQGLLSQALSRVAGGSGEPVIQLKTAFGGGKTHSMLALYHLMKSGTVLGDTPRTREQLESVFEAAGVFRVPKVHVACVVGTALNPAKSSRPQTMPGVTVNTLWGEIVCQLASSAGKPELYNLVREADKKHVSPGSEALRQVMDDCGSCLVLLDELVAYAKKLYGVDGLKAGSFDNFITFVQELTEAARASRSSLVVASIPESEREIGGEAGQLALEAIEHTFGRMESIWKPVTKDEGFEIVSRRLFLPVEDTDARDRVCEAFGALYHDNAGEFPVEAKEADYERRLAACYPVHPEVYDRLYEDWTTLPGFQRTRGVLRFMASVIYQLWLVGDRSPMILPGSLPLYDAVTRDEITRYLPDSWNAVVDAEVDGEGSEPLLLDQREARYGQFQAGRRVARTVFLGSAPDVAAQNVRGLDRKQILLGCIQPGDNVPVFVDALVRLKGSSQYLYEDTQGVRYWFDTRPSLLKTVADRMGQVGDPEADDALRAQMQRQMKGVDPLGCVQVWPLRSADVPDEEQVRLVVLGVDHGVGATGFDGDAASCARDYLYNRGEAPRTNRNMLVFCACESRRRSDLRERAKRLIAWRGIEADSELLNLDRSQQREVAEGIKGSQADLQSAIREAWCHLLVPSSTVEGGGSDLEFDDVRINAVDGVVPGCLARLRSDESLVERWAPMLLSMELGRLLWDGRDEVGVSELWNMFCRYTYLPRLADRDVLLRCIEEGCAADSFWGVASGVEDGEYVNLTLGERRSVYTTDVLVRPDVASRVIAEREAEKVDDGPGDMPVEPGTVGPHGGEGGDAPSQGDGPTETLLSGFYLDMELDPVNGVMELDTVLAEIVDPLRLADGTRVRLHLSLSAENGAGFDGDTQRTVRENCNTLGYSGQFEE</sequence>
<reference evidence="3" key="1">
    <citation type="journal article" date="2022" name="Int. J. Syst. Evol. Microbiol.">
        <title>Granulimonas faecalis gen. nov., sp. nov., and Leptogranulimonas caecicola gen. nov., sp. nov., novel lactate-producing Atopobiaceae bacteria isolated from mouse intestines, and an emended description of the family Atopobiaceae.</title>
        <authorList>
            <person name="Morinaga K."/>
            <person name="Kusada H."/>
            <person name="Sakamoto S."/>
            <person name="Murakami T."/>
            <person name="Toyoda A."/>
            <person name="Mori H."/>
            <person name="Meng X.Y."/>
            <person name="Takashino M."/>
            <person name="Murotomi K."/>
            <person name="Tamaki H."/>
        </authorList>
    </citation>
    <scope>NUCLEOTIDE SEQUENCE</scope>
    <source>
        <strain evidence="3">OPF53</strain>
    </source>
</reference>
<dbReference type="AlphaFoldDB" id="A0AAV5B639"/>
<dbReference type="InterPro" id="IPR007555">
    <property type="entry name" value="DUF499"/>
</dbReference>
<organism evidence="3 4">
    <name type="scientific">Granulimonas faecalis</name>
    <dbReference type="NCBI Taxonomy" id="2894155"/>
    <lineage>
        <taxon>Bacteria</taxon>
        <taxon>Bacillati</taxon>
        <taxon>Actinomycetota</taxon>
        <taxon>Coriobacteriia</taxon>
        <taxon>Coriobacteriales</taxon>
        <taxon>Kribbibacteriaceae</taxon>
        <taxon>Granulimonas</taxon>
    </lineage>
</organism>
<dbReference type="Pfam" id="PF04465">
    <property type="entry name" value="DUF499"/>
    <property type="match status" value="1"/>
</dbReference>
<evidence type="ECO:0000313" key="3">
    <source>
        <dbReference type="EMBL" id="GJM55560.1"/>
    </source>
</evidence>
<feature type="domain" description="Swt1-like HEPN" evidence="2">
    <location>
        <begin position="13"/>
        <end position="134"/>
    </location>
</feature>
<gene>
    <name evidence="3" type="ORF">ATOP_12150</name>
</gene>
<dbReference type="RefSeq" id="WP_265590834.1">
    <property type="nucleotide sequence ID" value="NZ_BQKC01000001.1"/>
</dbReference>
<comment type="caution">
    <text evidence="3">The sequence shown here is derived from an EMBL/GenBank/DDBJ whole genome shotgun (WGS) entry which is preliminary data.</text>
</comment>